<keyword evidence="7" id="KW-1185">Reference proteome</keyword>
<keyword evidence="4" id="KW-0732">Signal</keyword>
<dbReference type="Gene3D" id="3.40.50.1820">
    <property type="entry name" value="alpha/beta hydrolase"/>
    <property type="match status" value="1"/>
</dbReference>
<dbReference type="PANTHER" id="PTHR48081:SF30">
    <property type="entry name" value="ACETYL-HYDROLASE LIPR-RELATED"/>
    <property type="match status" value="1"/>
</dbReference>
<dbReference type="InterPro" id="IPR050300">
    <property type="entry name" value="GDXG_lipolytic_enzyme"/>
</dbReference>
<feature type="domain" description="BD-FAE-like" evidence="5">
    <location>
        <begin position="119"/>
        <end position="239"/>
    </location>
</feature>
<evidence type="ECO:0000256" key="4">
    <source>
        <dbReference type="SAM" id="SignalP"/>
    </source>
</evidence>
<evidence type="ECO:0000256" key="3">
    <source>
        <dbReference type="SAM" id="MobiDB-lite"/>
    </source>
</evidence>
<dbReference type="GO" id="GO:0004806">
    <property type="term" value="F:triacylglycerol lipase activity"/>
    <property type="evidence" value="ECO:0007669"/>
    <property type="project" value="TreeGrafter"/>
</dbReference>
<feature type="chain" id="PRO_5039075400" evidence="4">
    <location>
        <begin position="21"/>
        <end position="394"/>
    </location>
</feature>
<evidence type="ECO:0000256" key="1">
    <source>
        <dbReference type="ARBA" id="ARBA00010515"/>
    </source>
</evidence>
<evidence type="ECO:0000313" key="7">
    <source>
        <dbReference type="Proteomes" id="UP000198802"/>
    </source>
</evidence>
<gene>
    <name evidence="6" type="ORF">Ga0074812_11399</name>
</gene>
<dbReference type="InterPro" id="IPR049492">
    <property type="entry name" value="BD-FAE-like_dom"/>
</dbReference>
<dbReference type="PANTHER" id="PTHR48081">
    <property type="entry name" value="AB HYDROLASE SUPERFAMILY PROTEIN C4A8.06C"/>
    <property type="match status" value="1"/>
</dbReference>
<dbReference type="RefSeq" id="WP_091279307.1">
    <property type="nucleotide sequence ID" value="NZ_FAOZ01000013.1"/>
</dbReference>
<evidence type="ECO:0000256" key="2">
    <source>
        <dbReference type="ARBA" id="ARBA00022801"/>
    </source>
</evidence>
<name>A0A0S4QPQ6_9ACTN</name>
<dbReference type="PROSITE" id="PS51257">
    <property type="entry name" value="PROKAR_LIPOPROTEIN"/>
    <property type="match status" value="1"/>
</dbReference>
<dbReference type="InterPro" id="IPR029058">
    <property type="entry name" value="AB_hydrolase_fold"/>
</dbReference>
<evidence type="ECO:0000313" key="6">
    <source>
        <dbReference type="EMBL" id="CUU57601.1"/>
    </source>
</evidence>
<comment type="similarity">
    <text evidence="1">Belongs to the 'GDXG' lipolytic enzyme family.</text>
</comment>
<keyword evidence="2 6" id="KW-0378">Hydrolase</keyword>
<dbReference type="Proteomes" id="UP000198802">
    <property type="component" value="Unassembled WGS sequence"/>
</dbReference>
<proteinExistence type="inferred from homology"/>
<sequence>MNARRILSAMTGLALVGGLAACGSSTESQPGSARTAGTADSRAAAPTPRPAPLDISFTDPSFDTGTASGVRFATDISCGADRLNAFDIALPASARTPATASASTSTPAPASAAASAAAAASAVPLVIHLHGGGFINGDKSTFWTNGFDDPAATGSAPAQLLSAGTAVASMNYRLLGAEDDKGVIKPMTDVARCLQYIRYHADSFGIDPNRIALLGNSAGAGTALWLGFHDDLADQDSTDPVARMSTRPQAVAVNQTQATYDIVRWGDDVFADYADQLKPGLMKLIEAVPEGRRMLAFYGIKQFGDVTRPDIVTYRHNVDMLGLMDASDVPFWAANTSTPEALPLGADVMFHHPWHARALSERAEQVGLDATATWGEGRIPPISAVDYVLRALNR</sequence>
<organism evidence="6 7">
    <name type="scientific">Parafrankia irregularis</name>
    <dbReference type="NCBI Taxonomy" id="795642"/>
    <lineage>
        <taxon>Bacteria</taxon>
        <taxon>Bacillati</taxon>
        <taxon>Actinomycetota</taxon>
        <taxon>Actinomycetes</taxon>
        <taxon>Frankiales</taxon>
        <taxon>Frankiaceae</taxon>
        <taxon>Parafrankia</taxon>
    </lineage>
</organism>
<feature type="region of interest" description="Disordered" evidence="3">
    <location>
        <begin position="24"/>
        <end position="60"/>
    </location>
</feature>
<dbReference type="SUPFAM" id="SSF53474">
    <property type="entry name" value="alpha/beta-Hydrolases"/>
    <property type="match status" value="1"/>
</dbReference>
<dbReference type="InterPro" id="IPR002168">
    <property type="entry name" value="Lipase_GDXG_HIS_AS"/>
</dbReference>
<reference evidence="7" key="1">
    <citation type="submission" date="2015-11" db="EMBL/GenBank/DDBJ databases">
        <authorList>
            <person name="Varghese N."/>
        </authorList>
    </citation>
    <scope>NUCLEOTIDE SEQUENCE [LARGE SCALE GENOMIC DNA]</scope>
    <source>
        <strain evidence="7">DSM 45899</strain>
    </source>
</reference>
<accession>A0A0S4QPQ6</accession>
<dbReference type="Pfam" id="PF20434">
    <property type="entry name" value="BD-FAE"/>
    <property type="match status" value="1"/>
</dbReference>
<dbReference type="EMBL" id="FAOZ01000013">
    <property type="protein sequence ID" value="CUU57601.1"/>
    <property type="molecule type" value="Genomic_DNA"/>
</dbReference>
<dbReference type="PROSITE" id="PS01173">
    <property type="entry name" value="LIPASE_GDXG_HIS"/>
    <property type="match status" value="1"/>
</dbReference>
<evidence type="ECO:0000259" key="5">
    <source>
        <dbReference type="Pfam" id="PF20434"/>
    </source>
</evidence>
<dbReference type="AlphaFoldDB" id="A0A0S4QPQ6"/>
<protein>
    <submittedName>
        <fullName evidence="6">Alpha/beta hydrolase fold</fullName>
    </submittedName>
</protein>
<feature type="signal peptide" evidence="4">
    <location>
        <begin position="1"/>
        <end position="20"/>
    </location>
</feature>